<comment type="caution">
    <text evidence="1">The sequence shown here is derived from an EMBL/GenBank/DDBJ whole genome shotgun (WGS) entry which is preliminary data.</text>
</comment>
<protein>
    <submittedName>
        <fullName evidence="1">Uncharacterized protein</fullName>
    </submittedName>
</protein>
<reference evidence="1 2" key="1">
    <citation type="submission" date="2014-09" db="EMBL/GenBank/DDBJ databases">
        <title>Draft Genome Sequence of Draconibacterium sp. JN14CK-3.</title>
        <authorList>
            <person name="Dong C."/>
            <person name="Lai Q."/>
            <person name="Shao Z."/>
        </authorList>
    </citation>
    <scope>NUCLEOTIDE SEQUENCE [LARGE SCALE GENOMIC DNA]</scope>
    <source>
        <strain evidence="1 2">JN14CK-3</strain>
    </source>
</reference>
<evidence type="ECO:0000313" key="2">
    <source>
        <dbReference type="Proteomes" id="UP000032544"/>
    </source>
</evidence>
<sequence>MEKETIWKDEKAISDKIKESEQVLPAANKALQFIKDEGISPTPEHLKGFITGGGDYIIGALGSIARKDIEKMNLKLDKLKQSFLQDATAINQKRASETHAELYRAMNTAKVKADDLEVSAGKAGLKKSFVESIEEQFTVVLNTQARKNMWEAIQNFVHAFNEMEDIAEKSGILSLQDTIDVNEAFILKMQKKGNYARAEPDPSFFLCFQGIGRLGSREIDKQK</sequence>
<evidence type="ECO:0000313" key="1">
    <source>
        <dbReference type="EMBL" id="KJF44064.1"/>
    </source>
</evidence>
<accession>A0A0D8JBE8</accession>
<dbReference type="Proteomes" id="UP000032544">
    <property type="component" value="Unassembled WGS sequence"/>
</dbReference>
<dbReference type="RefSeq" id="WP_045025624.1">
    <property type="nucleotide sequence ID" value="NZ_JRHC01000001.1"/>
</dbReference>
<organism evidence="1 2">
    <name type="scientific">Draconibacterium sediminis</name>
    <dbReference type="NCBI Taxonomy" id="1544798"/>
    <lineage>
        <taxon>Bacteria</taxon>
        <taxon>Pseudomonadati</taxon>
        <taxon>Bacteroidota</taxon>
        <taxon>Bacteroidia</taxon>
        <taxon>Marinilabiliales</taxon>
        <taxon>Prolixibacteraceae</taxon>
        <taxon>Draconibacterium</taxon>
    </lineage>
</organism>
<proteinExistence type="predicted"/>
<dbReference type="STRING" id="1544798.LH29_00550"/>
<dbReference type="AlphaFoldDB" id="A0A0D8JBE8"/>
<name>A0A0D8JBE8_9BACT</name>
<dbReference type="EMBL" id="JRHC01000001">
    <property type="protein sequence ID" value="KJF44064.1"/>
    <property type="molecule type" value="Genomic_DNA"/>
</dbReference>
<gene>
    <name evidence="1" type="ORF">LH29_00550</name>
</gene>
<keyword evidence="2" id="KW-1185">Reference proteome</keyword>